<keyword evidence="1" id="KW-0378">Hydrolase</keyword>
<name>A0ABY4ASV5_9MICO</name>
<dbReference type="Proteomes" id="UP000831304">
    <property type="component" value="Chromosome"/>
</dbReference>
<dbReference type="EMBL" id="CP094533">
    <property type="protein sequence ID" value="UOE26260.1"/>
    <property type="molecule type" value="Genomic_DNA"/>
</dbReference>
<dbReference type="CDD" id="cd04662">
    <property type="entry name" value="NUDIX_Hydrolase"/>
    <property type="match status" value="1"/>
</dbReference>
<organism evidence="3 4">
    <name type="scientific">Agromyces soli</name>
    <dbReference type="NCBI Taxonomy" id="659012"/>
    <lineage>
        <taxon>Bacteria</taxon>
        <taxon>Bacillati</taxon>
        <taxon>Actinomycetota</taxon>
        <taxon>Actinomycetes</taxon>
        <taxon>Micrococcales</taxon>
        <taxon>Microbacteriaceae</taxon>
        <taxon>Agromyces</taxon>
    </lineage>
</organism>
<dbReference type="PROSITE" id="PS51462">
    <property type="entry name" value="NUDIX"/>
    <property type="match status" value="1"/>
</dbReference>
<dbReference type="PANTHER" id="PTHR21340">
    <property type="entry name" value="DIADENOSINE 5,5-P1,P4-TETRAPHOSPHATE PYROPHOSPHOHYDROLASE MUTT"/>
    <property type="match status" value="1"/>
</dbReference>
<dbReference type="PANTHER" id="PTHR21340:SF7">
    <property type="entry name" value="NUDIX HYDROLASE DOMAIN-CONTAINING PROTEIN"/>
    <property type="match status" value="1"/>
</dbReference>
<dbReference type="InterPro" id="IPR015797">
    <property type="entry name" value="NUDIX_hydrolase-like_dom_sf"/>
</dbReference>
<evidence type="ECO:0000313" key="4">
    <source>
        <dbReference type="Proteomes" id="UP000831304"/>
    </source>
</evidence>
<evidence type="ECO:0000256" key="1">
    <source>
        <dbReference type="ARBA" id="ARBA00022801"/>
    </source>
</evidence>
<accession>A0ABY4ASV5</accession>
<evidence type="ECO:0000259" key="2">
    <source>
        <dbReference type="PROSITE" id="PS51462"/>
    </source>
</evidence>
<dbReference type="Gene3D" id="3.90.79.10">
    <property type="entry name" value="Nucleoside Triphosphate Pyrophosphohydrolase"/>
    <property type="match status" value="1"/>
</dbReference>
<reference evidence="3 4" key="1">
    <citation type="submission" date="2022-03" db="EMBL/GenBank/DDBJ databases">
        <title>Agromyces sp. isolated from the gut of P. brevitarsis seulensis larvae.</title>
        <authorList>
            <person name="Won M."/>
            <person name="Kwon S.-W."/>
        </authorList>
    </citation>
    <scope>NUCLEOTIDE SEQUENCE [LARGE SCALE GENOMIC DNA]</scope>
    <source>
        <strain evidence="3 4">KACC 16215</strain>
    </source>
</reference>
<protein>
    <submittedName>
        <fullName evidence="3">NUDIX domain-containing protein</fullName>
    </submittedName>
</protein>
<dbReference type="InterPro" id="IPR051325">
    <property type="entry name" value="Nudix_hydrolase_domain"/>
</dbReference>
<dbReference type="RefSeq" id="WP_243569092.1">
    <property type="nucleotide sequence ID" value="NZ_BAAARD010000005.1"/>
</dbReference>
<dbReference type="PROSITE" id="PS00893">
    <property type="entry name" value="NUDIX_BOX"/>
    <property type="match status" value="1"/>
</dbReference>
<gene>
    <name evidence="3" type="ORF">MTP13_00340</name>
</gene>
<evidence type="ECO:0000313" key="3">
    <source>
        <dbReference type="EMBL" id="UOE26260.1"/>
    </source>
</evidence>
<dbReference type="SUPFAM" id="SSF55811">
    <property type="entry name" value="Nudix"/>
    <property type="match status" value="1"/>
</dbReference>
<dbReference type="Pfam" id="PF00293">
    <property type="entry name" value="NUDIX"/>
    <property type="match status" value="1"/>
</dbReference>
<feature type="domain" description="Nudix hydrolase" evidence="2">
    <location>
        <begin position="1"/>
        <end position="152"/>
    </location>
</feature>
<dbReference type="InterPro" id="IPR020084">
    <property type="entry name" value="NUDIX_hydrolase_CS"/>
</dbReference>
<keyword evidence="4" id="KW-1185">Reference proteome</keyword>
<dbReference type="InterPro" id="IPR000086">
    <property type="entry name" value="NUDIX_hydrolase_dom"/>
</dbReference>
<proteinExistence type="predicted"/>
<sequence length="166" mass="17378">MPVTSAGLLLHRERGGELEVFLGHMGGPYWAKKDAAAWSIPKGELDAGEEPLAAARREFAEEIGVPAPEGEPVDLGPVRYASGKTVHVFALAAPGFEVDSVVSETFELEWPPHSGRTVAFPEVDRAEWMPLGRAAERLVVGQRPALSALVATLGGAAGGRVGDGGS</sequence>